<organism evidence="1 2">
    <name type="scientific">Persea americana</name>
    <name type="common">Avocado</name>
    <dbReference type="NCBI Taxonomy" id="3435"/>
    <lineage>
        <taxon>Eukaryota</taxon>
        <taxon>Viridiplantae</taxon>
        <taxon>Streptophyta</taxon>
        <taxon>Embryophyta</taxon>
        <taxon>Tracheophyta</taxon>
        <taxon>Spermatophyta</taxon>
        <taxon>Magnoliopsida</taxon>
        <taxon>Magnoliidae</taxon>
        <taxon>Laurales</taxon>
        <taxon>Lauraceae</taxon>
        <taxon>Persea</taxon>
    </lineage>
</organism>
<proteinExistence type="predicted"/>
<sequence length="82" mass="9507">MSAISMFPNCWTYLFVESISMICNDSEAWFKNEPSKYLEGKQKFSCLNNTLKIMAIEDFKEDLDVCQICLERKGDAPPQDQQ</sequence>
<evidence type="ECO:0000313" key="1">
    <source>
        <dbReference type="EMBL" id="KAJ8639546.1"/>
    </source>
</evidence>
<comment type="caution">
    <text evidence="1">The sequence shown here is derived from an EMBL/GenBank/DDBJ whole genome shotgun (WGS) entry which is preliminary data.</text>
</comment>
<accession>A0ACC2M2K9</accession>
<gene>
    <name evidence="1" type="ORF">MRB53_016240</name>
</gene>
<dbReference type="Proteomes" id="UP001234297">
    <property type="component" value="Chromosome 5"/>
</dbReference>
<protein>
    <submittedName>
        <fullName evidence="1">Uncharacterized protein</fullName>
    </submittedName>
</protein>
<evidence type="ECO:0000313" key="2">
    <source>
        <dbReference type="Proteomes" id="UP001234297"/>
    </source>
</evidence>
<reference evidence="1 2" key="1">
    <citation type="journal article" date="2022" name="Hortic Res">
        <title>A haplotype resolved chromosomal level avocado genome allows analysis of novel avocado genes.</title>
        <authorList>
            <person name="Nath O."/>
            <person name="Fletcher S.J."/>
            <person name="Hayward A."/>
            <person name="Shaw L.M."/>
            <person name="Masouleh A.K."/>
            <person name="Furtado A."/>
            <person name="Henry R.J."/>
            <person name="Mitter N."/>
        </authorList>
    </citation>
    <scope>NUCLEOTIDE SEQUENCE [LARGE SCALE GENOMIC DNA]</scope>
    <source>
        <strain evidence="2">cv. Hass</strain>
    </source>
</reference>
<dbReference type="EMBL" id="CM056813">
    <property type="protein sequence ID" value="KAJ8639546.1"/>
    <property type="molecule type" value="Genomic_DNA"/>
</dbReference>
<keyword evidence="2" id="KW-1185">Reference proteome</keyword>
<name>A0ACC2M2K9_PERAE</name>